<evidence type="ECO:0000256" key="4">
    <source>
        <dbReference type="ARBA" id="ARBA00022807"/>
    </source>
</evidence>
<dbReference type="SUPFAM" id="SSF54001">
    <property type="entry name" value="Cysteine proteinases"/>
    <property type="match status" value="1"/>
</dbReference>
<evidence type="ECO:0000259" key="5">
    <source>
        <dbReference type="PROSITE" id="PS51935"/>
    </source>
</evidence>
<comment type="caution">
    <text evidence="6">The sequence shown here is derived from an EMBL/GenBank/DDBJ whole genome shotgun (WGS) entry which is preliminary data.</text>
</comment>
<organism evidence="6 7">
    <name type="scientific">Halalkalibacter oceani</name>
    <dbReference type="NCBI Taxonomy" id="1653776"/>
    <lineage>
        <taxon>Bacteria</taxon>
        <taxon>Bacillati</taxon>
        <taxon>Bacillota</taxon>
        <taxon>Bacilli</taxon>
        <taxon>Bacillales</taxon>
        <taxon>Bacillaceae</taxon>
        <taxon>Halalkalibacter</taxon>
    </lineage>
</organism>
<dbReference type="Gene3D" id="3.90.1720.10">
    <property type="entry name" value="endopeptidase domain like (from Nostoc punctiforme)"/>
    <property type="match status" value="1"/>
</dbReference>
<dbReference type="InterPro" id="IPR051202">
    <property type="entry name" value="Peptidase_C40"/>
</dbReference>
<dbReference type="AlphaFoldDB" id="A0A9X2DN46"/>
<protein>
    <submittedName>
        <fullName evidence="6">Peptidoglycan-binding protein</fullName>
    </submittedName>
</protein>
<comment type="similarity">
    <text evidence="1">Belongs to the peptidase C40 family.</text>
</comment>
<evidence type="ECO:0000313" key="7">
    <source>
        <dbReference type="Proteomes" id="UP001139179"/>
    </source>
</evidence>
<evidence type="ECO:0000256" key="3">
    <source>
        <dbReference type="ARBA" id="ARBA00022801"/>
    </source>
</evidence>
<dbReference type="InterPro" id="IPR038765">
    <property type="entry name" value="Papain-like_cys_pep_sf"/>
</dbReference>
<dbReference type="InterPro" id="IPR000064">
    <property type="entry name" value="NLP_P60_dom"/>
</dbReference>
<keyword evidence="7" id="KW-1185">Reference proteome</keyword>
<keyword evidence="2" id="KW-0645">Protease</keyword>
<keyword evidence="3" id="KW-0378">Hydrolase</keyword>
<dbReference type="Gene3D" id="1.10.101.10">
    <property type="entry name" value="PGBD-like superfamily/PGBD"/>
    <property type="match status" value="2"/>
</dbReference>
<evidence type="ECO:0000256" key="2">
    <source>
        <dbReference type="ARBA" id="ARBA00022670"/>
    </source>
</evidence>
<dbReference type="Pfam" id="PF01471">
    <property type="entry name" value="PG_binding_1"/>
    <property type="match status" value="2"/>
</dbReference>
<proteinExistence type="inferred from homology"/>
<feature type="domain" description="NlpC/P60" evidence="5">
    <location>
        <begin position="237"/>
        <end position="355"/>
    </location>
</feature>
<dbReference type="GO" id="GO:0008234">
    <property type="term" value="F:cysteine-type peptidase activity"/>
    <property type="evidence" value="ECO:0007669"/>
    <property type="project" value="UniProtKB-KW"/>
</dbReference>
<dbReference type="RefSeq" id="WP_251222348.1">
    <property type="nucleotide sequence ID" value="NZ_JAMBOL010000003.1"/>
</dbReference>
<accession>A0A9X2DN46</accession>
<dbReference type="Proteomes" id="UP001139179">
    <property type="component" value="Unassembled WGS sequence"/>
</dbReference>
<dbReference type="InterPro" id="IPR002477">
    <property type="entry name" value="Peptidoglycan-bd-like"/>
</dbReference>
<dbReference type="PANTHER" id="PTHR47053:SF1">
    <property type="entry name" value="MUREIN DD-ENDOPEPTIDASE MEPH-RELATED"/>
    <property type="match status" value="1"/>
</dbReference>
<dbReference type="InterPro" id="IPR036366">
    <property type="entry name" value="PGBDSf"/>
</dbReference>
<keyword evidence="4" id="KW-0788">Thiol protease</keyword>
<dbReference type="InterPro" id="IPR036365">
    <property type="entry name" value="PGBD-like_sf"/>
</dbReference>
<sequence length="355" mass="38766">MKTKTKGTLLLSAAMLGTVMYMPLNQEKALAAPKKGAPLDHSWLLQFGRTDAQVMQLQSYLKAFHYYDGAIDGFFGLMTRQAVSIYQRNHALKIDGVAGPETSRHLRLSSEIRFANQENRAATIQQGENNPEQALIAAAQSPTLKGSSIQLLKEGAKGASVKKAQQVLEEYGYYQGVDGIFGPRTTAAVKQFQQAHGLQVDGIIGPETKKALKAPQVKAAAISAEPEEQQVEQQVEQPVQNSLIQTALSLQGIPYAWGGTSTAGFDCSGFIQYVFRQHNKQLPRTTRELFRSGQSVSQLKTGDLVFFSTAQSGPSHAGIYLGNRQFIHAGSSTGVTVSSLDQPYWSHRYLGGKRF</sequence>
<dbReference type="GO" id="GO:0006508">
    <property type="term" value="P:proteolysis"/>
    <property type="evidence" value="ECO:0007669"/>
    <property type="project" value="UniProtKB-KW"/>
</dbReference>
<evidence type="ECO:0000313" key="6">
    <source>
        <dbReference type="EMBL" id="MCM3713536.1"/>
    </source>
</evidence>
<name>A0A9X2DN46_9BACI</name>
<dbReference type="PROSITE" id="PS51935">
    <property type="entry name" value="NLPC_P60"/>
    <property type="match status" value="1"/>
</dbReference>
<gene>
    <name evidence="6" type="ORF">M3202_05530</name>
</gene>
<dbReference type="PANTHER" id="PTHR47053">
    <property type="entry name" value="MUREIN DD-ENDOPEPTIDASE MEPH-RELATED"/>
    <property type="match status" value="1"/>
</dbReference>
<dbReference type="Pfam" id="PF00877">
    <property type="entry name" value="NLPC_P60"/>
    <property type="match status" value="1"/>
</dbReference>
<dbReference type="SUPFAM" id="SSF47090">
    <property type="entry name" value="PGBD-like"/>
    <property type="match status" value="2"/>
</dbReference>
<reference evidence="6" key="1">
    <citation type="submission" date="2022-05" db="EMBL/GenBank/DDBJ databases">
        <title>Comparative Genomics of Spacecraft Associated Microbes.</title>
        <authorList>
            <person name="Tran M.T."/>
            <person name="Wright A."/>
            <person name="Seuylemezian A."/>
            <person name="Eisen J."/>
            <person name="Coil D."/>
        </authorList>
    </citation>
    <scope>NUCLEOTIDE SEQUENCE</scope>
    <source>
        <strain evidence="6">214.1.1</strain>
    </source>
</reference>
<evidence type="ECO:0000256" key="1">
    <source>
        <dbReference type="ARBA" id="ARBA00007074"/>
    </source>
</evidence>
<dbReference type="EMBL" id="JAMBOL010000003">
    <property type="protein sequence ID" value="MCM3713536.1"/>
    <property type="molecule type" value="Genomic_DNA"/>
</dbReference>